<reference evidence="2" key="1">
    <citation type="submission" date="2015-02" db="EMBL/GenBank/DDBJ databases">
        <authorList>
            <person name="Chooi Y.-H."/>
        </authorList>
    </citation>
    <scope>NUCLEOTIDE SEQUENCE [LARGE SCALE GENOMIC DNA]</scope>
    <source>
        <strain evidence="2">strain Y</strain>
    </source>
</reference>
<keyword evidence="2" id="KW-1185">Reference proteome</keyword>
<dbReference type="EMBL" id="LN829119">
    <property type="protein sequence ID" value="CPR22376.1"/>
    <property type="molecule type" value="Genomic_DNA"/>
</dbReference>
<dbReference type="RefSeq" id="WP_046479446.1">
    <property type="nucleotide sequence ID" value="NZ_LN829118.1"/>
</dbReference>
<evidence type="ECO:0000313" key="1">
    <source>
        <dbReference type="EMBL" id="CPR22376.1"/>
    </source>
</evidence>
<name>A0A0D6JK91_9HYPH</name>
<dbReference type="OrthoDB" id="7871683at2"/>
<sequence>MATLLKPMDLQLISSDAEVAKMDDEQKKKKKQEKQLLDLRDAFMKRDVQPEVFDRLNHAVRIAAEQGLHQIQVVTFPSSYCTDRGRRINIADPEWPSTLEGFAKRAYEFYVKELRPLGYKMHAEIISFPGGMPGDVGLFLKW</sequence>
<dbReference type="KEGG" id="fiy:BN1229_v1_3809"/>
<dbReference type="AlphaFoldDB" id="A0A0D6JK91"/>
<evidence type="ECO:0000313" key="2">
    <source>
        <dbReference type="Proteomes" id="UP000033187"/>
    </source>
</evidence>
<dbReference type="KEGG" id="fil:BN1229_v1_3819"/>
<accession>A0A0D6JK91</accession>
<protein>
    <submittedName>
        <fullName evidence="1">Uncharacterized protein</fullName>
    </submittedName>
</protein>
<proteinExistence type="predicted"/>
<dbReference type="Proteomes" id="UP000033187">
    <property type="component" value="Chromosome 1"/>
</dbReference>
<gene>
    <name evidence="1" type="ORF">YBN1229_v1_3809</name>
</gene>
<organism evidence="1 2">
    <name type="scientific">Candidatus Filomicrobium marinum</name>
    <dbReference type="NCBI Taxonomy" id="1608628"/>
    <lineage>
        <taxon>Bacteria</taxon>
        <taxon>Pseudomonadati</taxon>
        <taxon>Pseudomonadota</taxon>
        <taxon>Alphaproteobacteria</taxon>
        <taxon>Hyphomicrobiales</taxon>
        <taxon>Hyphomicrobiaceae</taxon>
        <taxon>Filomicrobium</taxon>
    </lineage>
</organism>